<comment type="caution">
    <text evidence="2">The sequence shown here is derived from an EMBL/GenBank/DDBJ whole genome shotgun (WGS) entry which is preliminary data.</text>
</comment>
<dbReference type="AlphaFoldDB" id="A0AAP0K2N9"/>
<dbReference type="Proteomes" id="UP001417504">
    <property type="component" value="Unassembled WGS sequence"/>
</dbReference>
<evidence type="ECO:0000313" key="2">
    <source>
        <dbReference type="EMBL" id="KAK9144621.1"/>
    </source>
</evidence>
<evidence type="ECO:0000256" key="1">
    <source>
        <dbReference type="SAM" id="Phobius"/>
    </source>
</evidence>
<keyword evidence="1" id="KW-0812">Transmembrane</keyword>
<keyword evidence="1" id="KW-0472">Membrane</keyword>
<feature type="transmembrane region" description="Helical" evidence="1">
    <location>
        <begin position="42"/>
        <end position="63"/>
    </location>
</feature>
<organism evidence="2 3">
    <name type="scientific">Stephania japonica</name>
    <dbReference type="NCBI Taxonomy" id="461633"/>
    <lineage>
        <taxon>Eukaryota</taxon>
        <taxon>Viridiplantae</taxon>
        <taxon>Streptophyta</taxon>
        <taxon>Embryophyta</taxon>
        <taxon>Tracheophyta</taxon>
        <taxon>Spermatophyta</taxon>
        <taxon>Magnoliopsida</taxon>
        <taxon>Ranunculales</taxon>
        <taxon>Menispermaceae</taxon>
        <taxon>Menispermoideae</taxon>
        <taxon>Cissampelideae</taxon>
        <taxon>Stephania</taxon>
    </lineage>
</organism>
<dbReference type="EMBL" id="JBBNAE010000002">
    <property type="protein sequence ID" value="KAK9144621.1"/>
    <property type="molecule type" value="Genomic_DNA"/>
</dbReference>
<keyword evidence="1" id="KW-1133">Transmembrane helix</keyword>
<proteinExistence type="predicted"/>
<reference evidence="2 3" key="1">
    <citation type="submission" date="2024-01" db="EMBL/GenBank/DDBJ databases">
        <title>Genome assemblies of Stephania.</title>
        <authorList>
            <person name="Yang L."/>
        </authorList>
    </citation>
    <scope>NUCLEOTIDE SEQUENCE [LARGE SCALE GENOMIC DNA]</scope>
    <source>
        <strain evidence="2">QJT</strain>
        <tissue evidence="2">Leaf</tissue>
    </source>
</reference>
<accession>A0AAP0K2N9</accession>
<name>A0AAP0K2N9_9MAGN</name>
<gene>
    <name evidence="2" type="ORF">Sjap_004524</name>
</gene>
<protein>
    <submittedName>
        <fullName evidence="2">Uncharacterized protein</fullName>
    </submittedName>
</protein>
<sequence>MADEEIVGGFADLGEVIDIGVFGEGVAVEGGARRLARGRGGAESVCVVVGILYSLFLLVLVLVEKRNKKKKRRKEKRTS</sequence>
<evidence type="ECO:0000313" key="3">
    <source>
        <dbReference type="Proteomes" id="UP001417504"/>
    </source>
</evidence>
<keyword evidence="3" id="KW-1185">Reference proteome</keyword>